<proteinExistence type="inferred from homology"/>
<evidence type="ECO:0000313" key="6">
    <source>
        <dbReference type="EMBL" id="OLL27061.1"/>
    </source>
</evidence>
<dbReference type="OrthoDB" id="424794at2759"/>
<dbReference type="PROSITE" id="PS50889">
    <property type="entry name" value="S4"/>
    <property type="match status" value="1"/>
</dbReference>
<dbReference type="PANTHER" id="PTHR21600:SF40">
    <property type="entry name" value="PSEUDOURIDYLATE SYNTHASE RPUSD2"/>
    <property type="match status" value="1"/>
</dbReference>
<protein>
    <recommendedName>
        <fullName evidence="3">Pseudouridine synthase</fullName>
        <ecNumber evidence="3">5.4.99.-</ecNumber>
    </recommendedName>
</protein>
<feature type="domain" description="Pseudouridine synthase RsuA/RluA-like" evidence="5">
    <location>
        <begin position="163"/>
        <end position="309"/>
    </location>
</feature>
<comment type="caution">
    <text evidence="6">The sequence shown here is derived from an EMBL/GenBank/DDBJ whole genome shotgun (WGS) entry which is preliminary data.</text>
</comment>
<dbReference type="EMBL" id="LXFE01000123">
    <property type="protein sequence ID" value="OLL27061.1"/>
    <property type="molecule type" value="Genomic_DNA"/>
</dbReference>
<dbReference type="STRING" id="1198029.A0A1U7LX12"/>
<evidence type="ECO:0000256" key="1">
    <source>
        <dbReference type="PIRSR" id="PIRSR606225-1"/>
    </source>
</evidence>
<dbReference type="PROSITE" id="PS01129">
    <property type="entry name" value="PSI_RLU"/>
    <property type="match status" value="1"/>
</dbReference>
<dbReference type="GO" id="GO:0000455">
    <property type="term" value="P:enzyme-directed rRNA pseudouridine synthesis"/>
    <property type="evidence" value="ECO:0007669"/>
    <property type="project" value="TreeGrafter"/>
</dbReference>
<comment type="catalytic activity">
    <reaction evidence="3">
        <text>a uridine in RNA = a pseudouridine in RNA</text>
        <dbReference type="Rhea" id="RHEA:48348"/>
        <dbReference type="Rhea" id="RHEA-COMP:12068"/>
        <dbReference type="Rhea" id="RHEA-COMP:12069"/>
        <dbReference type="ChEBI" id="CHEBI:65314"/>
        <dbReference type="ChEBI" id="CHEBI:65315"/>
    </reaction>
</comment>
<dbReference type="SUPFAM" id="SSF55120">
    <property type="entry name" value="Pseudouridine synthase"/>
    <property type="match status" value="1"/>
</dbReference>
<dbReference type="InterPro" id="IPR006145">
    <property type="entry name" value="PsdUridine_synth_RsuA/RluA"/>
</dbReference>
<dbReference type="GO" id="GO:0003723">
    <property type="term" value="F:RNA binding"/>
    <property type="evidence" value="ECO:0007669"/>
    <property type="project" value="UniProtKB-KW"/>
</dbReference>
<dbReference type="Proteomes" id="UP000186594">
    <property type="component" value="Unassembled WGS sequence"/>
</dbReference>
<dbReference type="EC" id="5.4.99.-" evidence="3"/>
<organism evidence="6 7">
    <name type="scientific">Neolecta irregularis (strain DAH-3)</name>
    <dbReference type="NCBI Taxonomy" id="1198029"/>
    <lineage>
        <taxon>Eukaryota</taxon>
        <taxon>Fungi</taxon>
        <taxon>Dikarya</taxon>
        <taxon>Ascomycota</taxon>
        <taxon>Taphrinomycotina</taxon>
        <taxon>Neolectales</taxon>
        <taxon>Neolectaceae</taxon>
        <taxon>Neolecta</taxon>
    </lineage>
</organism>
<accession>A0A1U7LX12</accession>
<dbReference type="GO" id="GO:0009982">
    <property type="term" value="F:pseudouridine synthase activity"/>
    <property type="evidence" value="ECO:0007669"/>
    <property type="project" value="InterPro"/>
</dbReference>
<dbReference type="Gene3D" id="3.30.2350.10">
    <property type="entry name" value="Pseudouridine synthase"/>
    <property type="match status" value="1"/>
</dbReference>
<gene>
    <name evidence="6" type="ORF">NEOLI_001990</name>
</gene>
<evidence type="ECO:0000256" key="2">
    <source>
        <dbReference type="PROSITE-ProRule" id="PRU00182"/>
    </source>
</evidence>
<evidence type="ECO:0000313" key="7">
    <source>
        <dbReference type="Proteomes" id="UP000186594"/>
    </source>
</evidence>
<comment type="similarity">
    <text evidence="3">Belongs to the pseudouridine synthase RluA family.</text>
</comment>
<dbReference type="Pfam" id="PF00849">
    <property type="entry name" value="PseudoU_synth_2"/>
    <property type="match status" value="1"/>
</dbReference>
<feature type="active site" evidence="1">
    <location>
        <position position="206"/>
    </location>
</feature>
<evidence type="ECO:0000256" key="4">
    <source>
        <dbReference type="SAM" id="MobiDB-lite"/>
    </source>
</evidence>
<dbReference type="InterPro" id="IPR050188">
    <property type="entry name" value="RluA_PseudoU_synthase"/>
</dbReference>
<dbReference type="CDD" id="cd02557">
    <property type="entry name" value="PseudoU_synth_ScRIB2"/>
    <property type="match status" value="1"/>
</dbReference>
<dbReference type="OMA" id="QTYCKGR"/>
<dbReference type="AlphaFoldDB" id="A0A1U7LX12"/>
<name>A0A1U7LX12_NEOID</name>
<evidence type="ECO:0000256" key="3">
    <source>
        <dbReference type="RuleBase" id="RU362028"/>
    </source>
</evidence>
<reference evidence="6 7" key="1">
    <citation type="submission" date="2016-04" db="EMBL/GenBank/DDBJ databases">
        <title>Evolutionary innovation and constraint leading to complex multicellularity in the Ascomycota.</title>
        <authorList>
            <person name="Cisse O."/>
            <person name="Nguyen A."/>
            <person name="Hewitt D.A."/>
            <person name="Jedd G."/>
            <person name="Stajich J.E."/>
        </authorList>
    </citation>
    <scope>NUCLEOTIDE SEQUENCE [LARGE SCALE GENOMIC DNA]</scope>
    <source>
        <strain evidence="6 7">DAH-3</strain>
    </source>
</reference>
<dbReference type="InterPro" id="IPR020103">
    <property type="entry name" value="PsdUridine_synth_cat_dom_sf"/>
</dbReference>
<evidence type="ECO:0000259" key="5">
    <source>
        <dbReference type="Pfam" id="PF00849"/>
    </source>
</evidence>
<dbReference type="PANTHER" id="PTHR21600">
    <property type="entry name" value="MITOCHONDRIAL RNA PSEUDOURIDINE SYNTHASE"/>
    <property type="match status" value="1"/>
</dbReference>
<sequence length="430" mass="49298">MNTCWSRPLVSYKYITPKKIGLHSTCDLLDMTEEPSHLLPNRKGKPNRKPPPPPRALPNPLVNAEYTCSNGFRRVTPYWHVYLTNVKERWRGMKLIDVFTSEYRDREKSYYEKAILTGFITVNGQKSDFDHVVRNGDVIEHKMHRHEPPVPDKQIGIVHRDEDYLVIDKPSGIPVHAAGRFRHNSIVHILNKEYVETQIFPCNRLDRLTSGLMFLAFSPIAAEQMRLKLLLGNSQSAFLLAFWTFIGSGYVECNEPMMTVEPKLGLNRVHYDGKTARTVFKRIHFDGKYSIVLCKPLTGRTHQLRVHLQWLGHSISNDPIYSDPWVWGEEMGKHGAGDTMDIVSRLSQIGKTAVSFTASDDDTPGGERWSGENCMECDTPLYTDPSSGELQLYLHAWEYTAQDKSWSYRSPLPTWADAIDETALELEYIE</sequence>
<keyword evidence="2" id="KW-0694">RNA-binding</keyword>
<dbReference type="InterPro" id="IPR006225">
    <property type="entry name" value="PsdUridine_synth_RluC/D"/>
</dbReference>
<keyword evidence="3" id="KW-0413">Isomerase</keyword>
<keyword evidence="7" id="KW-1185">Reference proteome</keyword>
<dbReference type="NCBIfam" id="TIGR00005">
    <property type="entry name" value="rluA_subfam"/>
    <property type="match status" value="1"/>
</dbReference>
<comment type="function">
    <text evidence="3">Responsible for synthesis of pseudouridine from uracil.</text>
</comment>
<feature type="region of interest" description="Disordered" evidence="4">
    <location>
        <begin position="36"/>
        <end position="60"/>
    </location>
</feature>
<dbReference type="InterPro" id="IPR006224">
    <property type="entry name" value="PsdUridine_synth_RluA-like_CS"/>
</dbReference>